<dbReference type="RefSeq" id="WP_050352319.1">
    <property type="nucleotide sequence ID" value="NZ_BOSN01000008.1"/>
</dbReference>
<evidence type="ECO:0000256" key="1">
    <source>
        <dbReference type="ARBA" id="ARBA00004365"/>
    </source>
</evidence>
<dbReference type="InterPro" id="IPR001029">
    <property type="entry name" value="Flagellin_N"/>
</dbReference>
<feature type="domain" description="Flagellin C-terminal" evidence="6">
    <location>
        <begin position="211"/>
        <end position="292"/>
    </location>
</feature>
<keyword evidence="7" id="KW-0969">Cilium</keyword>
<dbReference type="PANTHER" id="PTHR42792">
    <property type="entry name" value="FLAGELLIN"/>
    <property type="match status" value="1"/>
</dbReference>
<keyword evidence="8" id="KW-1185">Reference proteome</keyword>
<keyword evidence="7" id="KW-0966">Cell projection</keyword>
<protein>
    <submittedName>
        <fullName evidence="7">Flagellar hook protein FlgL</fullName>
    </submittedName>
</protein>
<keyword evidence="7" id="KW-0282">Flagellum</keyword>
<dbReference type="InterPro" id="IPR013384">
    <property type="entry name" value="Flagell_FlgL"/>
</dbReference>
<dbReference type="GO" id="GO:0005198">
    <property type="term" value="F:structural molecule activity"/>
    <property type="evidence" value="ECO:0007669"/>
    <property type="project" value="InterPro"/>
</dbReference>
<dbReference type="OrthoDB" id="9758307at2"/>
<dbReference type="PANTHER" id="PTHR42792:SF1">
    <property type="entry name" value="FLAGELLAR HOOK-ASSOCIATED PROTEIN 3"/>
    <property type="match status" value="1"/>
</dbReference>
<keyword evidence="4" id="KW-0175">Coiled coil</keyword>
<evidence type="ECO:0000256" key="4">
    <source>
        <dbReference type="SAM" id="Coils"/>
    </source>
</evidence>
<dbReference type="GeneID" id="66871165"/>
<dbReference type="Pfam" id="PF00669">
    <property type="entry name" value="Flagellin_N"/>
    <property type="match status" value="1"/>
</dbReference>
<reference evidence="8" key="1">
    <citation type="submission" date="2015-07" db="EMBL/GenBank/DDBJ databases">
        <title>Fjat-10053 dsm26.</title>
        <authorList>
            <person name="Liu B."/>
            <person name="Wang J."/>
            <person name="Zhu Y."/>
            <person name="Liu G."/>
            <person name="Chen Q."/>
            <person name="Chen Z."/>
            <person name="Lan J."/>
            <person name="Che J."/>
            <person name="Ge C."/>
            <person name="Shi H."/>
            <person name="Pan Z."/>
            <person name="Liu X."/>
        </authorList>
    </citation>
    <scope>NUCLEOTIDE SEQUENCE [LARGE SCALE GENOMIC DNA]</scope>
    <source>
        <strain evidence="8">DSM 26</strain>
    </source>
</reference>
<gene>
    <name evidence="7" type="ORF">AFK71_15135</name>
</gene>
<dbReference type="PATRIC" id="fig|1473.5.peg.1687"/>
<dbReference type="GO" id="GO:0071973">
    <property type="term" value="P:bacterial-type flagellum-dependent cell motility"/>
    <property type="evidence" value="ECO:0007669"/>
    <property type="project" value="InterPro"/>
</dbReference>
<name>A0A0L0QMM6_VIRPA</name>
<accession>A0A0L0QMM6</accession>
<comment type="caution">
    <text evidence="7">The sequence shown here is derived from an EMBL/GenBank/DDBJ whole genome shotgun (WGS) entry which is preliminary data.</text>
</comment>
<dbReference type="Proteomes" id="UP000036780">
    <property type="component" value="Unassembled WGS sequence"/>
</dbReference>
<feature type="domain" description="Flagellin N-terminal" evidence="5">
    <location>
        <begin position="4"/>
        <end position="140"/>
    </location>
</feature>
<evidence type="ECO:0000313" key="7">
    <source>
        <dbReference type="EMBL" id="KNE19764.1"/>
    </source>
</evidence>
<dbReference type="AlphaFoldDB" id="A0A0L0QMM6"/>
<dbReference type="Pfam" id="PF00700">
    <property type="entry name" value="Flagellin_C"/>
    <property type="match status" value="1"/>
</dbReference>
<dbReference type="Gene3D" id="1.20.1330.10">
    <property type="entry name" value="f41 fragment of flagellin, N-terminal domain"/>
    <property type="match status" value="1"/>
</dbReference>
<evidence type="ECO:0000259" key="5">
    <source>
        <dbReference type="Pfam" id="PF00669"/>
    </source>
</evidence>
<evidence type="ECO:0000256" key="3">
    <source>
        <dbReference type="ARBA" id="ARBA00023143"/>
    </source>
</evidence>
<dbReference type="GO" id="GO:0009424">
    <property type="term" value="C:bacterial-type flagellum hook"/>
    <property type="evidence" value="ECO:0007669"/>
    <property type="project" value="InterPro"/>
</dbReference>
<dbReference type="SUPFAM" id="SSF64518">
    <property type="entry name" value="Phase 1 flagellin"/>
    <property type="match status" value="1"/>
</dbReference>
<comment type="subcellular location">
    <subcellularLocation>
        <location evidence="1">Bacterial flagellum</location>
    </subcellularLocation>
</comment>
<proteinExistence type="inferred from homology"/>
<evidence type="ECO:0000256" key="2">
    <source>
        <dbReference type="ARBA" id="ARBA00005709"/>
    </source>
</evidence>
<dbReference type="EMBL" id="LGTO01000007">
    <property type="protein sequence ID" value="KNE19764.1"/>
    <property type="molecule type" value="Genomic_DNA"/>
</dbReference>
<feature type="coiled-coil region" evidence="4">
    <location>
        <begin position="73"/>
        <end position="127"/>
    </location>
</feature>
<dbReference type="InterPro" id="IPR001492">
    <property type="entry name" value="Flagellin"/>
</dbReference>
<keyword evidence="3" id="KW-0975">Bacterial flagellum</keyword>
<evidence type="ECO:0000259" key="6">
    <source>
        <dbReference type="Pfam" id="PF00700"/>
    </source>
</evidence>
<dbReference type="InterPro" id="IPR046358">
    <property type="entry name" value="Flagellin_C"/>
</dbReference>
<comment type="similarity">
    <text evidence="2">Belongs to the bacterial flagellin family.</text>
</comment>
<sequence length="293" mass="32671">MRITQSMLSNNMLRNLSNSYTKLDTYMEQLSTGKKINRPSDNPVVAMKGINYRRQENEAEQYLRNTGEARNWMDNSDAALDKATKAMQKLRELAVKASNGTNDKEEYASMKEEAKQLKEHLISLADTQVNGKYIFNGTDTTNSPFDKNGVFSPNTDPVNIPISAGSELQVNMDGEAVFGNGLFDKVDSFIQKLENSDMENIEETIGESISELDSGVNQIIDARAGLGARMNRLELVENRLGDQKIMATKMMSDNEDVNFAEAITNLIKQESLHRAALSAGSRIIQPSLVDFLR</sequence>
<dbReference type="NCBIfam" id="TIGR02550">
    <property type="entry name" value="flagell_flgL"/>
    <property type="match status" value="1"/>
</dbReference>
<organism evidence="7 8">
    <name type="scientific">Virgibacillus pantothenticus</name>
    <dbReference type="NCBI Taxonomy" id="1473"/>
    <lineage>
        <taxon>Bacteria</taxon>
        <taxon>Bacillati</taxon>
        <taxon>Bacillota</taxon>
        <taxon>Bacilli</taxon>
        <taxon>Bacillales</taxon>
        <taxon>Bacillaceae</taxon>
        <taxon>Virgibacillus</taxon>
    </lineage>
</organism>
<evidence type="ECO:0000313" key="8">
    <source>
        <dbReference type="Proteomes" id="UP000036780"/>
    </source>
</evidence>